<evidence type="ECO:0000313" key="2">
    <source>
        <dbReference type="WBParaSite" id="Gr19_v10_g12679.t1"/>
    </source>
</evidence>
<protein>
    <submittedName>
        <fullName evidence="2">Uncharacterized protein</fullName>
    </submittedName>
</protein>
<accession>A0A914H156</accession>
<keyword evidence="1" id="KW-1185">Reference proteome</keyword>
<sequence length="74" mass="8183">MWKASFLIFNNPTITDHFSKNFWNTRDTISGSFGLHVNVINKSGLPVSFTMAIASMKCSCILLGPPVKKSSTFV</sequence>
<reference evidence="2" key="1">
    <citation type="submission" date="2022-11" db="UniProtKB">
        <authorList>
            <consortium name="WormBaseParasite"/>
        </authorList>
    </citation>
    <scope>IDENTIFICATION</scope>
</reference>
<proteinExistence type="predicted"/>
<organism evidence="1 2">
    <name type="scientific">Globodera rostochiensis</name>
    <name type="common">Golden nematode worm</name>
    <name type="synonym">Heterodera rostochiensis</name>
    <dbReference type="NCBI Taxonomy" id="31243"/>
    <lineage>
        <taxon>Eukaryota</taxon>
        <taxon>Metazoa</taxon>
        <taxon>Ecdysozoa</taxon>
        <taxon>Nematoda</taxon>
        <taxon>Chromadorea</taxon>
        <taxon>Rhabditida</taxon>
        <taxon>Tylenchina</taxon>
        <taxon>Tylenchomorpha</taxon>
        <taxon>Tylenchoidea</taxon>
        <taxon>Heteroderidae</taxon>
        <taxon>Heteroderinae</taxon>
        <taxon>Globodera</taxon>
    </lineage>
</organism>
<evidence type="ECO:0000313" key="1">
    <source>
        <dbReference type="Proteomes" id="UP000887572"/>
    </source>
</evidence>
<name>A0A914H156_GLORO</name>
<dbReference type="Proteomes" id="UP000887572">
    <property type="component" value="Unplaced"/>
</dbReference>
<dbReference type="AlphaFoldDB" id="A0A914H156"/>
<dbReference type="WBParaSite" id="Gr19_v10_g12679.t1">
    <property type="protein sequence ID" value="Gr19_v10_g12679.t1"/>
    <property type="gene ID" value="Gr19_v10_g12679"/>
</dbReference>